<evidence type="ECO:0000313" key="2">
    <source>
        <dbReference type="Proteomes" id="UP000521872"/>
    </source>
</evidence>
<name>A0A8H4VUB7_9AGAR</name>
<gene>
    <name evidence="1" type="ORF">D9613_009431</name>
</gene>
<dbReference type="Proteomes" id="UP000521872">
    <property type="component" value="Unassembled WGS sequence"/>
</dbReference>
<evidence type="ECO:0000313" key="1">
    <source>
        <dbReference type="EMBL" id="KAF4622512.1"/>
    </source>
</evidence>
<accession>A0A8H4VUB7</accession>
<keyword evidence="2" id="KW-1185">Reference proteome</keyword>
<comment type="caution">
    <text evidence="1">The sequence shown here is derived from an EMBL/GenBank/DDBJ whole genome shotgun (WGS) entry which is preliminary data.</text>
</comment>
<sequence length="444" mass="50794">MGPNTNSINDYLSPELIWTIFFMNATHEDVTIKERLYNTISSGLVCKTWRYLLLDIASIWAHLIYVEHKRRQNDEEIEMMHEILRRSGESPLHVHAILRPHHSGSAYLDFLDHILSNYWERIVRLDVRIFVTVREAQETAFLSMLTRPAPRLRSCHIQLSPSDAPIDQGSDYDIGLSPPLFGNAAPNLRYLRSDHLAISPQAPWLSTLTTLITTYRTKFTSSIPETLFVLARLPKLSHLQLGHHLWEHVPDLASISTYPSAHLPNLEYFGFGGTAWDCMALLERVHRPKECLVNADININHDEPEHSEAIAEQLFEQTFSRNLEIKDPLGHRWLFIDIHAQGMGVTLADKHCFAGTAPTLDFQPIMSSEGSFFSFDFSFLRDVDEDGFCFMNSLFRSTIMHKVETLRLIASPFAPDDRRPSMRPLILNTASVRTLEIDSDPLAH</sequence>
<protein>
    <recommendedName>
        <fullName evidence="3">F-box domain-containing protein</fullName>
    </recommendedName>
</protein>
<dbReference type="EMBL" id="JAACJL010000002">
    <property type="protein sequence ID" value="KAF4622512.1"/>
    <property type="molecule type" value="Genomic_DNA"/>
</dbReference>
<proteinExistence type="predicted"/>
<evidence type="ECO:0008006" key="3">
    <source>
        <dbReference type="Google" id="ProtNLM"/>
    </source>
</evidence>
<reference evidence="1 2" key="1">
    <citation type="submission" date="2019-12" db="EMBL/GenBank/DDBJ databases">
        <authorList>
            <person name="Floudas D."/>
            <person name="Bentzer J."/>
            <person name="Ahren D."/>
            <person name="Johansson T."/>
            <person name="Persson P."/>
            <person name="Tunlid A."/>
        </authorList>
    </citation>
    <scope>NUCLEOTIDE SEQUENCE [LARGE SCALE GENOMIC DNA]</scope>
    <source>
        <strain evidence="1 2">CBS 102.39</strain>
    </source>
</reference>
<organism evidence="1 2">
    <name type="scientific">Agrocybe pediades</name>
    <dbReference type="NCBI Taxonomy" id="84607"/>
    <lineage>
        <taxon>Eukaryota</taxon>
        <taxon>Fungi</taxon>
        <taxon>Dikarya</taxon>
        <taxon>Basidiomycota</taxon>
        <taxon>Agaricomycotina</taxon>
        <taxon>Agaricomycetes</taxon>
        <taxon>Agaricomycetidae</taxon>
        <taxon>Agaricales</taxon>
        <taxon>Agaricineae</taxon>
        <taxon>Strophariaceae</taxon>
        <taxon>Agrocybe</taxon>
    </lineage>
</organism>
<dbReference type="AlphaFoldDB" id="A0A8H4VUB7"/>